<evidence type="ECO:0000313" key="1">
    <source>
        <dbReference type="EMBL" id="GAH93042.1"/>
    </source>
</evidence>
<accession>X1JGE0</accession>
<proteinExistence type="predicted"/>
<dbReference type="EMBL" id="BARV01002522">
    <property type="protein sequence ID" value="GAH93042.1"/>
    <property type="molecule type" value="Genomic_DNA"/>
</dbReference>
<sequence>AKISLEMAISHPIIVPVRVIASMLIDGPTKRNVIAGPRPAPLFLIPAKSGSIVQEQTAINRPLIEATV</sequence>
<comment type="caution">
    <text evidence="1">The sequence shown here is derived from an EMBL/GenBank/DDBJ whole genome shotgun (WGS) entry which is preliminary data.</text>
</comment>
<dbReference type="AlphaFoldDB" id="X1JGE0"/>
<protein>
    <submittedName>
        <fullName evidence="1">Uncharacterized protein</fullName>
    </submittedName>
</protein>
<name>X1JGE0_9ZZZZ</name>
<organism evidence="1">
    <name type="scientific">marine sediment metagenome</name>
    <dbReference type="NCBI Taxonomy" id="412755"/>
    <lineage>
        <taxon>unclassified sequences</taxon>
        <taxon>metagenomes</taxon>
        <taxon>ecological metagenomes</taxon>
    </lineage>
</organism>
<reference evidence="1" key="1">
    <citation type="journal article" date="2014" name="Front. Microbiol.">
        <title>High frequency of phylogenetically diverse reductive dehalogenase-homologous genes in deep subseafloor sedimentary metagenomes.</title>
        <authorList>
            <person name="Kawai M."/>
            <person name="Futagami T."/>
            <person name="Toyoda A."/>
            <person name="Takaki Y."/>
            <person name="Nishi S."/>
            <person name="Hori S."/>
            <person name="Arai W."/>
            <person name="Tsubouchi T."/>
            <person name="Morono Y."/>
            <person name="Uchiyama I."/>
            <person name="Ito T."/>
            <person name="Fujiyama A."/>
            <person name="Inagaki F."/>
            <person name="Takami H."/>
        </authorList>
    </citation>
    <scope>NUCLEOTIDE SEQUENCE</scope>
    <source>
        <strain evidence="1">Expedition CK06-06</strain>
    </source>
</reference>
<gene>
    <name evidence="1" type="ORF">S06H3_06478</name>
</gene>
<feature type="non-terminal residue" evidence="1">
    <location>
        <position position="1"/>
    </location>
</feature>